<evidence type="ECO:0000256" key="1">
    <source>
        <dbReference type="SAM" id="MobiDB-lite"/>
    </source>
</evidence>
<dbReference type="EMBL" id="CP019475">
    <property type="protein sequence ID" value="UQC80593.1"/>
    <property type="molecule type" value="Genomic_DNA"/>
</dbReference>
<accession>A0A9Q8SNM0</accession>
<organism evidence="2 3">
    <name type="scientific">Colletotrichum lupini</name>
    <dbReference type="NCBI Taxonomy" id="145971"/>
    <lineage>
        <taxon>Eukaryota</taxon>
        <taxon>Fungi</taxon>
        <taxon>Dikarya</taxon>
        <taxon>Ascomycota</taxon>
        <taxon>Pezizomycotina</taxon>
        <taxon>Sordariomycetes</taxon>
        <taxon>Hypocreomycetidae</taxon>
        <taxon>Glomerellales</taxon>
        <taxon>Glomerellaceae</taxon>
        <taxon>Colletotrichum</taxon>
        <taxon>Colletotrichum acutatum species complex</taxon>
    </lineage>
</organism>
<dbReference type="AlphaFoldDB" id="A0A9Q8SNM0"/>
<protein>
    <submittedName>
        <fullName evidence="2">Uncharacterized protein</fullName>
    </submittedName>
</protein>
<feature type="region of interest" description="Disordered" evidence="1">
    <location>
        <begin position="210"/>
        <end position="240"/>
    </location>
</feature>
<sequence>MPVGPKAKKAKHGKTCIGTYRGMSLHLSRPTPSSAGHHVTVIVIRIKSSELKQALPPQAPTQPMAVDSKAIGSGVIKLLLRLTLAVYVEVYGVGPVPVRVFVAGLFFHPKHPRHLCLPRSMVYVSSGSMNSDQVNPPLGRYLSRQDKYLTGCDTATPTEHTATKIQLAKPSHRNYRDSFNSHAWLPPCLPPNSNHPRSLAVIIESIMNQKEHRPERTASLPDTLDRTTDKACDRRSPSGTFSQFHHEFANTLTQSLSTSSIHACHPSPPASSRPSSPAITRPTRTPSTDAGGTRPHDGGVGLGYPQIPRSLSSSLLIRSEDVSTLSSQEFGHCPCSSTVLSRYSRPIHFDLSHIAHAMPAADLTAND</sequence>
<dbReference type="KEGG" id="clup:CLUP02_06076"/>
<evidence type="ECO:0000313" key="3">
    <source>
        <dbReference type="Proteomes" id="UP000830671"/>
    </source>
</evidence>
<evidence type="ECO:0000313" key="2">
    <source>
        <dbReference type="EMBL" id="UQC80593.1"/>
    </source>
</evidence>
<feature type="compositionally biased region" description="Basic and acidic residues" evidence="1">
    <location>
        <begin position="223"/>
        <end position="236"/>
    </location>
</feature>
<feature type="region of interest" description="Disordered" evidence="1">
    <location>
        <begin position="259"/>
        <end position="302"/>
    </location>
</feature>
<dbReference type="RefSeq" id="XP_049142223.1">
    <property type="nucleotide sequence ID" value="XM_049285080.1"/>
</dbReference>
<name>A0A9Q8SNM0_9PEZI</name>
<dbReference type="GeneID" id="73340090"/>
<reference evidence="2" key="1">
    <citation type="journal article" date="2021" name="Mol. Plant Microbe Interact.">
        <title>Complete Genome Sequence of the Plant-Pathogenic Fungus Colletotrichum lupini.</title>
        <authorList>
            <person name="Baroncelli R."/>
            <person name="Pensec F."/>
            <person name="Da Lio D."/>
            <person name="Boufleur T."/>
            <person name="Vicente I."/>
            <person name="Sarrocco S."/>
            <person name="Picot A."/>
            <person name="Baraldi E."/>
            <person name="Sukno S."/>
            <person name="Thon M."/>
            <person name="Le Floch G."/>
        </authorList>
    </citation>
    <scope>NUCLEOTIDE SEQUENCE</scope>
    <source>
        <strain evidence="2">IMI 504893</strain>
    </source>
</reference>
<feature type="compositionally biased region" description="Low complexity" evidence="1">
    <location>
        <begin position="272"/>
        <end position="287"/>
    </location>
</feature>
<keyword evidence="3" id="KW-1185">Reference proteome</keyword>
<gene>
    <name evidence="2" type="ORF">CLUP02_06076</name>
</gene>
<proteinExistence type="predicted"/>
<dbReference type="Proteomes" id="UP000830671">
    <property type="component" value="Chromosome 3"/>
</dbReference>